<keyword evidence="5 9" id="KW-1133">Transmembrane helix</keyword>
<protein>
    <recommendedName>
        <fullName evidence="8">Cystinosin homolog</fullName>
    </recommendedName>
</protein>
<dbReference type="OrthoDB" id="75720at2759"/>
<evidence type="ECO:0000256" key="3">
    <source>
        <dbReference type="ARBA" id="ARBA00022692"/>
    </source>
</evidence>
<feature type="transmembrane region" description="Helical" evidence="9">
    <location>
        <begin position="16"/>
        <end position="36"/>
    </location>
</feature>
<evidence type="ECO:0000256" key="6">
    <source>
        <dbReference type="ARBA" id="ARBA00023136"/>
    </source>
</evidence>
<dbReference type="InterPro" id="IPR005282">
    <property type="entry name" value="LC_transporter"/>
</dbReference>
<dbReference type="GO" id="GO:0005765">
    <property type="term" value="C:lysosomal membrane"/>
    <property type="evidence" value="ECO:0007669"/>
    <property type="project" value="UniProtKB-SubCell"/>
</dbReference>
<dbReference type="GO" id="GO:0015811">
    <property type="term" value="P:L-cystine transport"/>
    <property type="evidence" value="ECO:0000318"/>
    <property type="project" value="GO_Central"/>
</dbReference>
<evidence type="ECO:0000256" key="1">
    <source>
        <dbReference type="ARBA" id="ARBA00004155"/>
    </source>
</evidence>
<dbReference type="FunFam" id="1.20.1280.290:FF:000018">
    <property type="entry name" value="Cystinosin homolog"/>
    <property type="match status" value="1"/>
</dbReference>
<proteinExistence type="predicted"/>
<comment type="subcellular location">
    <subcellularLocation>
        <location evidence="1">Lysosome membrane</location>
        <topology evidence="1">Multi-pass membrane protein</topology>
    </subcellularLocation>
</comment>
<evidence type="ECO:0000313" key="10">
    <source>
        <dbReference type="EMBL" id="GAQ87728.1"/>
    </source>
</evidence>
<dbReference type="GO" id="GO:0015184">
    <property type="term" value="F:L-cystine transmembrane transporter activity"/>
    <property type="evidence" value="ECO:0000318"/>
    <property type="project" value="GO_Central"/>
</dbReference>
<dbReference type="SMART" id="SM00679">
    <property type="entry name" value="CTNS"/>
    <property type="match status" value="2"/>
</dbReference>
<keyword evidence="3 9" id="KW-0812">Transmembrane</keyword>
<name>A0A1Y1IHW2_KLENI</name>
<evidence type="ECO:0000313" key="11">
    <source>
        <dbReference type="Proteomes" id="UP000054558"/>
    </source>
</evidence>
<evidence type="ECO:0000256" key="2">
    <source>
        <dbReference type="ARBA" id="ARBA00022448"/>
    </source>
</evidence>
<keyword evidence="4" id="KW-0677">Repeat</keyword>
<evidence type="ECO:0000256" key="9">
    <source>
        <dbReference type="SAM" id="Phobius"/>
    </source>
</evidence>
<reference evidence="10 11" key="1">
    <citation type="journal article" date="2014" name="Nat. Commun.">
        <title>Klebsormidium flaccidum genome reveals primary factors for plant terrestrial adaptation.</title>
        <authorList>
            <person name="Hori K."/>
            <person name="Maruyama F."/>
            <person name="Fujisawa T."/>
            <person name="Togashi T."/>
            <person name="Yamamoto N."/>
            <person name="Seo M."/>
            <person name="Sato S."/>
            <person name="Yamada T."/>
            <person name="Mori H."/>
            <person name="Tajima N."/>
            <person name="Moriyama T."/>
            <person name="Ikeuchi M."/>
            <person name="Watanabe M."/>
            <person name="Wada H."/>
            <person name="Kobayashi K."/>
            <person name="Saito M."/>
            <person name="Masuda T."/>
            <person name="Sasaki-Sekimoto Y."/>
            <person name="Mashiguchi K."/>
            <person name="Awai K."/>
            <person name="Shimojima M."/>
            <person name="Masuda S."/>
            <person name="Iwai M."/>
            <person name="Nobusawa T."/>
            <person name="Narise T."/>
            <person name="Kondo S."/>
            <person name="Saito H."/>
            <person name="Sato R."/>
            <person name="Murakawa M."/>
            <person name="Ihara Y."/>
            <person name="Oshima-Yamada Y."/>
            <person name="Ohtaka K."/>
            <person name="Satoh M."/>
            <person name="Sonobe K."/>
            <person name="Ishii M."/>
            <person name="Ohtani R."/>
            <person name="Kanamori-Sato M."/>
            <person name="Honoki R."/>
            <person name="Miyazaki D."/>
            <person name="Mochizuki H."/>
            <person name="Umetsu J."/>
            <person name="Higashi K."/>
            <person name="Shibata D."/>
            <person name="Kamiya Y."/>
            <person name="Sato N."/>
            <person name="Nakamura Y."/>
            <person name="Tabata S."/>
            <person name="Ida S."/>
            <person name="Kurokawa K."/>
            <person name="Ohta H."/>
        </authorList>
    </citation>
    <scope>NUCLEOTIDE SEQUENCE [LARGE SCALE GENOMIC DNA]</scope>
    <source>
        <strain evidence="10 11">NIES-2285</strain>
    </source>
</reference>
<dbReference type="Pfam" id="PF04193">
    <property type="entry name" value="PQ-loop"/>
    <property type="match status" value="2"/>
</dbReference>
<organism evidence="10 11">
    <name type="scientific">Klebsormidium nitens</name>
    <name type="common">Green alga</name>
    <name type="synonym">Ulothrix nitens</name>
    <dbReference type="NCBI Taxonomy" id="105231"/>
    <lineage>
        <taxon>Eukaryota</taxon>
        <taxon>Viridiplantae</taxon>
        <taxon>Streptophyta</taxon>
        <taxon>Klebsormidiophyceae</taxon>
        <taxon>Klebsormidiales</taxon>
        <taxon>Klebsormidiaceae</taxon>
        <taxon>Klebsormidium</taxon>
    </lineage>
</organism>
<evidence type="ECO:0000256" key="8">
    <source>
        <dbReference type="ARBA" id="ARBA00074957"/>
    </source>
</evidence>
<feature type="transmembrane region" description="Helical" evidence="9">
    <location>
        <begin position="93"/>
        <end position="112"/>
    </location>
</feature>
<dbReference type="GO" id="GO:0005774">
    <property type="term" value="C:vacuolar membrane"/>
    <property type="evidence" value="ECO:0000318"/>
    <property type="project" value="GO_Central"/>
</dbReference>
<feature type="transmembrane region" description="Helical" evidence="9">
    <location>
        <begin position="57"/>
        <end position="73"/>
    </location>
</feature>
<keyword evidence="7" id="KW-0458">Lysosome</keyword>
<dbReference type="InterPro" id="IPR006603">
    <property type="entry name" value="PQ-loop_rpt"/>
</dbReference>
<gene>
    <name evidence="10" type="ORF">KFL_003730050</name>
</gene>
<dbReference type="AlphaFoldDB" id="A0A1Y1IHW2"/>
<keyword evidence="6 9" id="KW-0472">Membrane</keyword>
<keyword evidence="2" id="KW-0813">Transport</keyword>
<dbReference type="NCBIfam" id="TIGR00951">
    <property type="entry name" value="2A43"/>
    <property type="match status" value="1"/>
</dbReference>
<dbReference type="STRING" id="105231.A0A1Y1IHW2"/>
<dbReference type="PANTHER" id="PTHR13131">
    <property type="entry name" value="CYSTINOSIN"/>
    <property type="match status" value="1"/>
</dbReference>
<feature type="transmembrane region" description="Helical" evidence="9">
    <location>
        <begin position="189"/>
        <end position="205"/>
    </location>
</feature>
<sequence>MAEWHSQVLHLLYESFGWIAFLSWSVSFWPQVLLNYKRKSVVGLNFDFVVLNFTKHSSYLVFNAAMFFSPTVQAQYHRKYGPDELIPVAPSDVAFSVHAVALTAVTLVQLCIYQRGAQKVSFSARVITALAWTAAAVFLVWQGAAHHRWLEVVTFFNYIQLVMTSIKYIPQAWMNYRRKSTDGWSIENILLDFTGGALSLAMMILQSADQGSLQNLVGNVGKLGLSLEVMLFDAFFILQHYVLYTDRSSRTVESAAPKVVEKSEYRAVDVSEH</sequence>
<dbReference type="OMA" id="WIDVIYT"/>
<evidence type="ECO:0000256" key="4">
    <source>
        <dbReference type="ARBA" id="ARBA00022737"/>
    </source>
</evidence>
<feature type="transmembrane region" description="Helical" evidence="9">
    <location>
        <begin position="124"/>
        <end position="143"/>
    </location>
</feature>
<dbReference type="PANTHER" id="PTHR13131:SF5">
    <property type="entry name" value="CYSTINOSIN"/>
    <property type="match status" value="1"/>
</dbReference>
<evidence type="ECO:0000256" key="7">
    <source>
        <dbReference type="ARBA" id="ARBA00023228"/>
    </source>
</evidence>
<accession>A0A1Y1IHW2</accession>
<dbReference type="Gene3D" id="1.20.1280.290">
    <property type="match status" value="2"/>
</dbReference>
<dbReference type="Proteomes" id="UP000054558">
    <property type="component" value="Unassembled WGS sequence"/>
</dbReference>
<feature type="transmembrane region" description="Helical" evidence="9">
    <location>
        <begin position="225"/>
        <end position="244"/>
    </location>
</feature>
<dbReference type="EMBL" id="DF237322">
    <property type="protein sequence ID" value="GAQ87728.1"/>
    <property type="molecule type" value="Genomic_DNA"/>
</dbReference>
<keyword evidence="11" id="KW-1185">Reference proteome</keyword>
<feature type="transmembrane region" description="Helical" evidence="9">
    <location>
        <begin position="149"/>
        <end position="169"/>
    </location>
</feature>
<evidence type="ECO:0000256" key="5">
    <source>
        <dbReference type="ARBA" id="ARBA00022989"/>
    </source>
</evidence>